<evidence type="ECO:0000313" key="1">
    <source>
        <dbReference type="EMBL" id="SDO75891.1"/>
    </source>
</evidence>
<reference evidence="1 2" key="1">
    <citation type="submission" date="2016-10" db="EMBL/GenBank/DDBJ databases">
        <authorList>
            <person name="de Groot N.N."/>
        </authorList>
    </citation>
    <scope>NUCLEOTIDE SEQUENCE [LARGE SCALE GENOMIC DNA]</scope>
    <source>
        <strain evidence="1 2">DSM 12272</strain>
    </source>
</reference>
<sequence length="62" mass="7018">MVNLKGISTKELIGALMIREDVRSMEINTDEVYRISAVGNDGGKDRYMKGRGKVKILEIKNY</sequence>
<evidence type="ECO:0000313" key="2">
    <source>
        <dbReference type="Proteomes" id="UP000198597"/>
    </source>
</evidence>
<dbReference type="STRING" id="94869.SAMN04488529_101336"/>
<dbReference type="Proteomes" id="UP000198597">
    <property type="component" value="Unassembled WGS sequence"/>
</dbReference>
<gene>
    <name evidence="1" type="ORF">SAMN04488529_101336</name>
</gene>
<organism evidence="1 2">
    <name type="scientific">Clostridium gasigenes</name>
    <dbReference type="NCBI Taxonomy" id="94869"/>
    <lineage>
        <taxon>Bacteria</taxon>
        <taxon>Bacillati</taxon>
        <taxon>Bacillota</taxon>
        <taxon>Clostridia</taxon>
        <taxon>Eubacteriales</taxon>
        <taxon>Clostridiaceae</taxon>
        <taxon>Clostridium</taxon>
    </lineage>
</organism>
<dbReference type="AlphaFoldDB" id="A0A1H0M6I5"/>
<name>A0A1H0M6I5_9CLOT</name>
<keyword evidence="2" id="KW-1185">Reference proteome</keyword>
<accession>A0A1H0M6I5</accession>
<protein>
    <submittedName>
        <fullName evidence="1">Uncharacterized protein</fullName>
    </submittedName>
</protein>
<proteinExistence type="predicted"/>
<dbReference type="EMBL" id="FNJM01000001">
    <property type="protein sequence ID" value="SDO75891.1"/>
    <property type="molecule type" value="Genomic_DNA"/>
</dbReference>
<dbReference type="RefSeq" id="WP_089965160.1">
    <property type="nucleotide sequence ID" value="NZ_FNJM01000001.1"/>
</dbReference>